<dbReference type="Proteomes" id="UP000525298">
    <property type="component" value="Unassembled WGS sequence"/>
</dbReference>
<reference evidence="2 3" key="1">
    <citation type="submission" date="2020-07" db="EMBL/GenBank/DDBJ databases">
        <title>Genomic Encyclopedia of Type Strains, Phase IV (KMG-IV): sequencing the most valuable type-strain genomes for metagenomic binning, comparative biology and taxonomic classification.</title>
        <authorList>
            <person name="Goeker M."/>
        </authorList>
    </citation>
    <scope>NUCLEOTIDE SEQUENCE [LARGE SCALE GENOMIC DNA]</scope>
    <source>
        <strain evidence="2 3">DSM 17721</strain>
    </source>
</reference>
<dbReference type="RefSeq" id="WP_181551831.1">
    <property type="nucleotide sequence ID" value="NZ_JACDUS010000007.1"/>
</dbReference>
<dbReference type="AlphaFoldDB" id="A0A7W0HLD1"/>
<keyword evidence="3" id="KW-1185">Reference proteome</keyword>
<sequence length="121" mass="13543">MDQALKTANTILYCKNWSQTVLFYKDRLGLVVNFANDWFVEFCLAGGARLSIADQNRASVKSCGGAGITLALEVEAIEPVWAKINASGLGPTHIRDHPWGARVFYFYDPEGHRIEIWQQSP</sequence>
<evidence type="ECO:0000313" key="2">
    <source>
        <dbReference type="EMBL" id="MBA2882182.1"/>
    </source>
</evidence>
<evidence type="ECO:0000313" key="3">
    <source>
        <dbReference type="Proteomes" id="UP000525298"/>
    </source>
</evidence>
<dbReference type="Pfam" id="PF12681">
    <property type="entry name" value="Glyoxalase_2"/>
    <property type="match status" value="1"/>
</dbReference>
<name>A0A7W0HLD1_9BACT</name>
<evidence type="ECO:0000259" key="1">
    <source>
        <dbReference type="PROSITE" id="PS51819"/>
    </source>
</evidence>
<dbReference type="CDD" id="cd06587">
    <property type="entry name" value="VOC"/>
    <property type="match status" value="1"/>
</dbReference>
<gene>
    <name evidence="2" type="ORF">HNR65_002523</name>
</gene>
<dbReference type="InterPro" id="IPR025870">
    <property type="entry name" value="Glyoxalase-like_dom"/>
</dbReference>
<dbReference type="InterPro" id="IPR037523">
    <property type="entry name" value="VOC_core"/>
</dbReference>
<organism evidence="2 3">
    <name type="scientific">Desulfosalsimonas propionicica</name>
    <dbReference type="NCBI Taxonomy" id="332175"/>
    <lineage>
        <taxon>Bacteria</taxon>
        <taxon>Pseudomonadati</taxon>
        <taxon>Thermodesulfobacteriota</taxon>
        <taxon>Desulfobacteria</taxon>
        <taxon>Desulfobacterales</taxon>
        <taxon>Desulfosalsimonadaceae</taxon>
        <taxon>Desulfosalsimonas</taxon>
    </lineage>
</organism>
<feature type="domain" description="VOC" evidence="1">
    <location>
        <begin position="6"/>
        <end position="119"/>
    </location>
</feature>
<proteinExistence type="predicted"/>
<comment type="caution">
    <text evidence="2">The sequence shown here is derived from an EMBL/GenBank/DDBJ whole genome shotgun (WGS) entry which is preliminary data.</text>
</comment>
<accession>A0A7W0HLD1</accession>
<protein>
    <submittedName>
        <fullName evidence="2">Putative glyoxalase superfamily protein PhnB</fullName>
    </submittedName>
</protein>
<dbReference type="SUPFAM" id="SSF54593">
    <property type="entry name" value="Glyoxalase/Bleomycin resistance protein/Dihydroxybiphenyl dioxygenase"/>
    <property type="match status" value="1"/>
</dbReference>
<dbReference type="InterPro" id="IPR029068">
    <property type="entry name" value="Glyas_Bleomycin-R_OHBP_Dase"/>
</dbReference>
<dbReference type="Gene3D" id="3.10.180.10">
    <property type="entry name" value="2,3-Dihydroxybiphenyl 1,2-Dioxygenase, domain 1"/>
    <property type="match status" value="1"/>
</dbReference>
<dbReference type="EMBL" id="JACDUS010000007">
    <property type="protein sequence ID" value="MBA2882182.1"/>
    <property type="molecule type" value="Genomic_DNA"/>
</dbReference>
<dbReference type="PROSITE" id="PS51819">
    <property type="entry name" value="VOC"/>
    <property type="match status" value="1"/>
</dbReference>